<name>A0A0K1XDI3_9GAMM</name>
<dbReference type="GO" id="GO:0017136">
    <property type="term" value="F:histone deacetylase activity, NAD-dependent"/>
    <property type="evidence" value="ECO:0007669"/>
    <property type="project" value="TreeGrafter"/>
</dbReference>
<dbReference type="InterPro" id="IPR050134">
    <property type="entry name" value="NAD-dep_sirtuin_deacylases"/>
</dbReference>
<feature type="binding site" evidence="4">
    <location>
        <position position="147"/>
    </location>
    <ligand>
        <name>Zn(2+)</name>
        <dbReference type="ChEBI" id="CHEBI:29105"/>
    </ligand>
</feature>
<feature type="active site" description="Proton acceptor" evidence="4">
    <location>
        <position position="120"/>
    </location>
</feature>
<dbReference type="PROSITE" id="PS50305">
    <property type="entry name" value="SIRTUIN"/>
    <property type="match status" value="1"/>
</dbReference>
<dbReference type="STRING" id="1697053.AKN87_06265"/>
<feature type="binding site" evidence="4">
    <location>
        <position position="131"/>
    </location>
    <ligand>
        <name>Zn(2+)</name>
        <dbReference type="ChEBI" id="CHEBI:29105"/>
    </ligand>
</feature>
<proteinExistence type="predicted"/>
<dbReference type="Pfam" id="PF02146">
    <property type="entry name" value="SIR2"/>
    <property type="match status" value="1"/>
</dbReference>
<dbReference type="AlphaFoldDB" id="A0A0K1XDI3"/>
<feature type="binding site" evidence="4">
    <location>
        <position position="149"/>
    </location>
    <ligand>
        <name>Zn(2+)</name>
        <dbReference type="ChEBI" id="CHEBI:29105"/>
    </ligand>
</feature>
<keyword evidence="3" id="KW-0520">NAD</keyword>
<evidence type="ECO:0000259" key="5">
    <source>
        <dbReference type="PROSITE" id="PS50305"/>
    </source>
</evidence>
<keyword evidence="2" id="KW-0808">Transferase</keyword>
<feature type="binding site" evidence="4">
    <location>
        <position position="128"/>
    </location>
    <ligand>
        <name>Zn(2+)</name>
        <dbReference type="ChEBI" id="CHEBI:29105"/>
    </ligand>
</feature>
<dbReference type="SUPFAM" id="SSF52467">
    <property type="entry name" value="DHS-like NAD/FAD-binding domain"/>
    <property type="match status" value="1"/>
</dbReference>
<dbReference type="InterPro" id="IPR029035">
    <property type="entry name" value="DHS-like_NAD/FAD-binding_dom"/>
</dbReference>
<organism evidence="6 7">
    <name type="scientific">Thiopseudomonas alkaliphila</name>
    <dbReference type="NCBI Taxonomy" id="1697053"/>
    <lineage>
        <taxon>Bacteria</taxon>
        <taxon>Pseudomonadati</taxon>
        <taxon>Pseudomonadota</taxon>
        <taxon>Gammaproteobacteria</taxon>
        <taxon>Pseudomonadales</taxon>
        <taxon>Pseudomonadaceae</taxon>
        <taxon>Thiopseudomonas</taxon>
    </lineage>
</organism>
<reference evidence="6 7" key="1">
    <citation type="journal article" date="2015" name="Genome Announc.">
        <title>Genome Sequences of Oblitimonas alkaliphila gen. nov. sp. nov. (Proposed), a Novel Bacterium of the Pseudomonadaceae Family.</title>
        <authorList>
            <person name="Lauer A.C."/>
            <person name="Nicholson A.C."/>
            <person name="Humrighouse B.W."/>
            <person name="Emery B."/>
            <person name="Drobish A."/>
            <person name="Juieng P."/>
            <person name="Loparev V."/>
            <person name="McQuiston J.R."/>
        </authorList>
    </citation>
    <scope>NUCLEOTIDE SEQUENCE [LARGE SCALE GENOMIC DNA]</scope>
    <source>
        <strain evidence="6 7">E5571</strain>
    </source>
</reference>
<dbReference type="NCBIfam" id="NF001753">
    <property type="entry name" value="PRK00481.1-3"/>
    <property type="match status" value="1"/>
</dbReference>
<dbReference type="PANTHER" id="PTHR11085:SF10">
    <property type="entry name" value="NAD-DEPENDENT PROTEIN DEACYLASE SIRTUIN-5, MITOCHONDRIAL-RELATED"/>
    <property type="match status" value="1"/>
</dbReference>
<dbReference type="Gene3D" id="3.40.50.1220">
    <property type="entry name" value="TPP-binding domain"/>
    <property type="match status" value="1"/>
</dbReference>
<keyword evidence="7" id="KW-1185">Reference proteome</keyword>
<evidence type="ECO:0000313" key="6">
    <source>
        <dbReference type="EMBL" id="AKX59238.1"/>
    </source>
</evidence>
<evidence type="ECO:0000256" key="4">
    <source>
        <dbReference type="PROSITE-ProRule" id="PRU00236"/>
    </source>
</evidence>
<protein>
    <recommendedName>
        <fullName evidence="1">protein acetyllysine N-acetyltransferase</fullName>
        <ecNumber evidence="1">2.3.1.286</ecNumber>
    </recommendedName>
</protein>
<dbReference type="GO" id="GO:0046872">
    <property type="term" value="F:metal ion binding"/>
    <property type="evidence" value="ECO:0007669"/>
    <property type="project" value="UniProtKB-KW"/>
</dbReference>
<feature type="domain" description="Deacetylase sirtuin-type" evidence="5">
    <location>
        <begin position="1"/>
        <end position="245"/>
    </location>
</feature>
<accession>A0A0K1XDI3</accession>
<dbReference type="InterPro" id="IPR026590">
    <property type="entry name" value="Ssirtuin_cat_dom"/>
</dbReference>
<keyword evidence="4" id="KW-0862">Zinc</keyword>
<dbReference type="Gene3D" id="3.30.1600.10">
    <property type="entry name" value="SIR2/SIRT2 'Small Domain"/>
    <property type="match status" value="1"/>
</dbReference>
<dbReference type="PATRIC" id="fig|1698449.3.peg.854"/>
<dbReference type="InterPro" id="IPR003000">
    <property type="entry name" value="Sirtuin"/>
</dbReference>
<evidence type="ECO:0000256" key="1">
    <source>
        <dbReference type="ARBA" id="ARBA00012928"/>
    </source>
</evidence>
<dbReference type="GO" id="GO:0070403">
    <property type="term" value="F:NAD+ binding"/>
    <property type="evidence" value="ECO:0007669"/>
    <property type="project" value="InterPro"/>
</dbReference>
<evidence type="ECO:0000256" key="2">
    <source>
        <dbReference type="ARBA" id="ARBA00022679"/>
    </source>
</evidence>
<dbReference type="EMBL" id="CP012365">
    <property type="protein sequence ID" value="AKX59238.1"/>
    <property type="molecule type" value="Genomic_DNA"/>
</dbReference>
<dbReference type="PANTHER" id="PTHR11085">
    <property type="entry name" value="NAD-DEPENDENT PROTEIN DEACYLASE SIRTUIN-5, MITOCHONDRIAL-RELATED"/>
    <property type="match status" value="1"/>
</dbReference>
<evidence type="ECO:0000313" key="7">
    <source>
        <dbReference type="Proteomes" id="UP000063953"/>
    </source>
</evidence>
<gene>
    <name evidence="6" type="ORF">AKN88_04270</name>
</gene>
<sequence length="245" mass="27125">MQQSTLTLLNWLKQAKHTLVFSGAGMSTESGLPDFRSAERGLWKKFNPSELAHVRALEHNRDEFTAFYQARLADINQYQPHSGHYILARWEQHGLLQGIITQNVDGFHGDAGSQQVLELHGSFRDLHCHSCGTAMARHTYLTGSAYCPCGGTVRPGIVLFGEMLPQDTFQRAEQLTRACDLFIVLGSSLSVSPANGFPHLAKQMGAKLVIINYEPTDMDYLADLVINQQSIKGLLEALNQQLTAA</sequence>
<keyword evidence="4" id="KW-0479">Metal-binding</keyword>
<dbReference type="RefSeq" id="WP_053100345.1">
    <property type="nucleotide sequence ID" value="NZ_CP012365.1"/>
</dbReference>
<evidence type="ECO:0000256" key="3">
    <source>
        <dbReference type="ARBA" id="ARBA00023027"/>
    </source>
</evidence>
<dbReference type="Proteomes" id="UP000063953">
    <property type="component" value="Chromosome"/>
</dbReference>
<dbReference type="InterPro" id="IPR026591">
    <property type="entry name" value="Sirtuin_cat_small_dom_sf"/>
</dbReference>
<dbReference type="EC" id="2.3.1.286" evidence="1"/>